<evidence type="ECO:0000313" key="13">
    <source>
        <dbReference type="EMBL" id="ACO03441.1"/>
    </source>
</evidence>
<dbReference type="GO" id="GO:0044718">
    <property type="term" value="P:siderophore transmembrane transport"/>
    <property type="evidence" value="ECO:0007669"/>
    <property type="project" value="TreeGrafter"/>
</dbReference>
<sequence>MKKLLYSALAVPVIFTVSEAQVLKVKKITVAEEVVEAETKGETKEVFEEDIKITRQIDIGEILSNLYPEINHIRKGGTANDIVIRGFGKDNINVLIDGARIYGACPNRMDPPIFHMSTPQIKEVQILEGPFDVSNQGSLAGTVNLVSKDPESGLGGSLGFTGGSFSYMSGNLQVYGGSDKIKALFGISRQYSKPYKSGEGKRFTEYPTGKSAYKDSEKKRTAFDITNVWGKLSISPNQENEIKIGYAYDNFEDVLYPYLMMDAVYDRTHRANIEYINRSLGIKVSTYWNKVKHDMQDKWRVSSIEWTDGTKSTRGYMMKTLAKTKTYGFKIEKEYRLKTVRIKTGIDGYLRNWKADNELMALDNSGMIPDVDIKNIGIYLKGDKKINKWVVSAGLRYDKTKSEANKNSLGSANRGIYDQYYTSYDLSKTDSYISGNVIARYKLDKRSSVYLGFGHTVRVPDPAERYIALKKPDPSAMTPDDVPDWVGNPNLKPVKNNEIDAGFEFYKGTIGLKGNIFYSKLKDYIYLDRIKDNTGTLNAVSYQNIDAHIYGGDFSLLGILTETVSLEVGVAYQKGKKDKGNYTDSNLAEIPPLKSRVAVKYDNGAFYGLVETIYSAKQEYVDSDLGEKTTKSYFVVNLKGGFNLGERIFVGGGIDNLFDKNYYTHLSYLRNPFMAGTKIPEPGRFYYVNFNWVF</sequence>
<dbReference type="Pfam" id="PF07715">
    <property type="entry name" value="Plug"/>
    <property type="match status" value="1"/>
</dbReference>
<dbReference type="Gene3D" id="2.40.170.20">
    <property type="entry name" value="TonB-dependent receptor, beta-barrel domain"/>
    <property type="match status" value="1"/>
</dbReference>
<keyword evidence="2 9" id="KW-0813">Transport</keyword>
<keyword evidence="5" id="KW-0732">Signal</keyword>
<dbReference type="PANTHER" id="PTHR30069">
    <property type="entry name" value="TONB-DEPENDENT OUTER MEMBRANE RECEPTOR"/>
    <property type="match status" value="1"/>
</dbReference>
<keyword evidence="3 9" id="KW-1134">Transmembrane beta strand</keyword>
<evidence type="ECO:0000313" key="14">
    <source>
        <dbReference type="Proteomes" id="UP000001366"/>
    </source>
</evidence>
<dbReference type="InterPro" id="IPR037066">
    <property type="entry name" value="Plug_dom_sf"/>
</dbReference>
<evidence type="ECO:0000259" key="11">
    <source>
        <dbReference type="Pfam" id="PF00593"/>
    </source>
</evidence>
<keyword evidence="6 10" id="KW-0798">TonB box</keyword>
<dbReference type="Gene3D" id="2.170.130.10">
    <property type="entry name" value="TonB-dependent receptor, plug domain"/>
    <property type="match status" value="1"/>
</dbReference>
<keyword evidence="8 9" id="KW-0998">Cell outer membrane</keyword>
<evidence type="ECO:0000256" key="4">
    <source>
        <dbReference type="ARBA" id="ARBA00022692"/>
    </source>
</evidence>
<comment type="similarity">
    <text evidence="9 10">Belongs to the TonB-dependent receptor family.</text>
</comment>
<evidence type="ECO:0000256" key="10">
    <source>
        <dbReference type="RuleBase" id="RU003357"/>
    </source>
</evidence>
<dbReference type="GO" id="GO:0009279">
    <property type="term" value="C:cell outer membrane"/>
    <property type="evidence" value="ECO:0007669"/>
    <property type="project" value="UniProtKB-SubCell"/>
</dbReference>
<dbReference type="KEGG" id="pmx:PERMA_1266"/>
<dbReference type="CDD" id="cd01347">
    <property type="entry name" value="ligand_gated_channel"/>
    <property type="match status" value="1"/>
</dbReference>
<keyword evidence="4 9" id="KW-0812">Transmembrane</keyword>
<dbReference type="PROSITE" id="PS01156">
    <property type="entry name" value="TONB_DEPENDENT_REC_2"/>
    <property type="match status" value="1"/>
</dbReference>
<feature type="domain" description="TonB-dependent receptor plug" evidence="12">
    <location>
        <begin position="38"/>
        <end position="141"/>
    </location>
</feature>
<comment type="subcellular location">
    <subcellularLocation>
        <location evidence="1 9">Cell outer membrane</location>
        <topology evidence="1 9">Multi-pass membrane protein</topology>
    </subcellularLocation>
</comment>
<dbReference type="Proteomes" id="UP000001366">
    <property type="component" value="Chromosome"/>
</dbReference>
<evidence type="ECO:0000256" key="6">
    <source>
        <dbReference type="ARBA" id="ARBA00023077"/>
    </source>
</evidence>
<accession>C0QQU3</accession>
<dbReference type="PANTHER" id="PTHR30069:SF49">
    <property type="entry name" value="OUTER MEMBRANE PROTEIN C"/>
    <property type="match status" value="1"/>
</dbReference>
<dbReference type="AlphaFoldDB" id="C0QQU3"/>
<evidence type="ECO:0000256" key="9">
    <source>
        <dbReference type="PROSITE-ProRule" id="PRU01360"/>
    </source>
</evidence>
<dbReference type="eggNOG" id="COG4206">
    <property type="taxonomic scope" value="Bacteria"/>
</dbReference>
<evidence type="ECO:0000256" key="3">
    <source>
        <dbReference type="ARBA" id="ARBA00022452"/>
    </source>
</evidence>
<dbReference type="PaxDb" id="123214-PERMA_1266"/>
<evidence type="ECO:0000256" key="7">
    <source>
        <dbReference type="ARBA" id="ARBA00023136"/>
    </source>
</evidence>
<dbReference type="GO" id="GO:0015344">
    <property type="term" value="F:siderophore uptake transmembrane transporter activity"/>
    <property type="evidence" value="ECO:0007669"/>
    <property type="project" value="TreeGrafter"/>
</dbReference>
<dbReference type="InterPro" id="IPR012910">
    <property type="entry name" value="Plug_dom"/>
</dbReference>
<evidence type="ECO:0000256" key="2">
    <source>
        <dbReference type="ARBA" id="ARBA00022448"/>
    </source>
</evidence>
<dbReference type="RefSeq" id="WP_012675680.1">
    <property type="nucleotide sequence ID" value="NC_012440.1"/>
</dbReference>
<dbReference type="SUPFAM" id="SSF56935">
    <property type="entry name" value="Porins"/>
    <property type="match status" value="1"/>
</dbReference>
<organism evidence="13 14">
    <name type="scientific">Persephonella marina (strain DSM 14350 / EX-H1)</name>
    <dbReference type="NCBI Taxonomy" id="123214"/>
    <lineage>
        <taxon>Bacteria</taxon>
        <taxon>Pseudomonadati</taxon>
        <taxon>Aquificota</taxon>
        <taxon>Aquificia</taxon>
        <taxon>Aquificales</taxon>
        <taxon>Hydrogenothermaceae</taxon>
        <taxon>Persephonella</taxon>
    </lineage>
</organism>
<keyword evidence="14" id="KW-1185">Reference proteome</keyword>
<dbReference type="Pfam" id="PF00593">
    <property type="entry name" value="TonB_dep_Rec_b-barrel"/>
    <property type="match status" value="1"/>
</dbReference>
<dbReference type="InterPro" id="IPR039426">
    <property type="entry name" value="TonB-dep_rcpt-like"/>
</dbReference>
<name>C0QQU3_PERMH</name>
<reference evidence="13 14" key="1">
    <citation type="journal article" date="2009" name="J. Bacteriol.">
        <title>Complete and draft genome sequences of six members of the Aquificales.</title>
        <authorList>
            <person name="Reysenbach A.L."/>
            <person name="Hamamura N."/>
            <person name="Podar M."/>
            <person name="Griffiths E."/>
            <person name="Ferreira S."/>
            <person name="Hochstein R."/>
            <person name="Heidelberg J."/>
            <person name="Johnson J."/>
            <person name="Mead D."/>
            <person name="Pohorille A."/>
            <person name="Sarmiento M."/>
            <person name="Schweighofer K."/>
            <person name="Seshadri R."/>
            <person name="Voytek M.A."/>
        </authorList>
    </citation>
    <scope>NUCLEOTIDE SEQUENCE [LARGE SCALE GENOMIC DNA]</scope>
    <source>
        <strain evidence="14">DSM 14350 / EX-H1</strain>
    </source>
</reference>
<keyword evidence="7 9" id="KW-0472">Membrane</keyword>
<protein>
    <submittedName>
        <fullName evidence="13">Outer membrane protein C</fullName>
    </submittedName>
</protein>
<dbReference type="OrthoDB" id="9759247at2"/>
<dbReference type="PROSITE" id="PS52016">
    <property type="entry name" value="TONB_DEPENDENT_REC_3"/>
    <property type="match status" value="1"/>
</dbReference>
<evidence type="ECO:0000256" key="5">
    <source>
        <dbReference type="ARBA" id="ARBA00022729"/>
    </source>
</evidence>
<gene>
    <name evidence="13" type="ordered locus">PERMA_1266</name>
</gene>
<evidence type="ECO:0000256" key="8">
    <source>
        <dbReference type="ARBA" id="ARBA00023237"/>
    </source>
</evidence>
<dbReference type="EMBL" id="CP001230">
    <property type="protein sequence ID" value="ACO03441.1"/>
    <property type="molecule type" value="Genomic_DNA"/>
</dbReference>
<feature type="domain" description="TonB-dependent receptor-like beta-barrel" evidence="11">
    <location>
        <begin position="250"/>
        <end position="657"/>
    </location>
</feature>
<evidence type="ECO:0000256" key="1">
    <source>
        <dbReference type="ARBA" id="ARBA00004571"/>
    </source>
</evidence>
<dbReference type="HOGENOM" id="CLU_014873_2_1_0"/>
<dbReference type="InterPro" id="IPR000531">
    <property type="entry name" value="Beta-barrel_TonB"/>
</dbReference>
<evidence type="ECO:0000259" key="12">
    <source>
        <dbReference type="Pfam" id="PF07715"/>
    </source>
</evidence>
<dbReference type="InterPro" id="IPR010917">
    <property type="entry name" value="TonB_rcpt_CS"/>
</dbReference>
<proteinExistence type="inferred from homology"/>
<dbReference type="STRING" id="123214.PERMA_1266"/>
<dbReference type="InterPro" id="IPR036942">
    <property type="entry name" value="Beta-barrel_TonB_sf"/>
</dbReference>